<dbReference type="InterPro" id="IPR057670">
    <property type="entry name" value="SH3_retrovirus"/>
</dbReference>
<dbReference type="Pfam" id="PF00665">
    <property type="entry name" value="rve"/>
    <property type="match status" value="1"/>
</dbReference>
<dbReference type="PANTHER" id="PTHR42648:SF11">
    <property type="entry name" value="TRANSPOSON TY4-P GAG-POL POLYPROTEIN"/>
    <property type="match status" value="1"/>
</dbReference>
<dbReference type="Pfam" id="PF25597">
    <property type="entry name" value="SH3_retrovirus"/>
    <property type="match status" value="1"/>
</dbReference>
<evidence type="ECO:0000256" key="5">
    <source>
        <dbReference type="ARBA" id="ARBA00022723"/>
    </source>
</evidence>
<keyword evidence="6" id="KW-0547">Nucleotide-binding</keyword>
<evidence type="ECO:0000313" key="19">
    <source>
        <dbReference type="Proteomes" id="UP000481153"/>
    </source>
</evidence>
<dbReference type="GO" id="GO:0008233">
    <property type="term" value="F:peptidase activity"/>
    <property type="evidence" value="ECO:0007669"/>
    <property type="project" value="UniProtKB-KW"/>
</dbReference>
<comment type="caution">
    <text evidence="18">The sequence shown here is derived from an EMBL/GenBank/DDBJ whole genome shotgun (WGS) entry which is preliminary data.</text>
</comment>
<keyword evidence="2" id="KW-1188">Viral release from host cell</keyword>
<keyword evidence="5" id="KW-0479">Metal-binding</keyword>
<evidence type="ECO:0000256" key="16">
    <source>
        <dbReference type="SAM" id="MobiDB-lite"/>
    </source>
</evidence>
<evidence type="ECO:0000256" key="10">
    <source>
        <dbReference type="ARBA" id="ARBA00022842"/>
    </source>
</evidence>
<accession>A0A6G0WEZ9</accession>
<dbReference type="InterPro" id="IPR054722">
    <property type="entry name" value="PolX-like_BBD"/>
</dbReference>
<evidence type="ECO:0000256" key="9">
    <source>
        <dbReference type="ARBA" id="ARBA00022840"/>
    </source>
</evidence>
<evidence type="ECO:0000256" key="4">
    <source>
        <dbReference type="ARBA" id="ARBA00022722"/>
    </source>
</evidence>
<evidence type="ECO:0000256" key="3">
    <source>
        <dbReference type="ARBA" id="ARBA00022670"/>
    </source>
</evidence>
<dbReference type="AlphaFoldDB" id="A0A6G0WEZ9"/>
<evidence type="ECO:0000256" key="7">
    <source>
        <dbReference type="ARBA" id="ARBA00022759"/>
    </source>
</evidence>
<keyword evidence="15" id="KW-0233">DNA recombination</keyword>
<dbReference type="EMBL" id="VJMJ01000246">
    <property type="protein sequence ID" value="KAF0725273.1"/>
    <property type="molecule type" value="Genomic_DNA"/>
</dbReference>
<dbReference type="InterPro" id="IPR036397">
    <property type="entry name" value="RNaseH_sf"/>
</dbReference>
<dbReference type="Proteomes" id="UP000481153">
    <property type="component" value="Unassembled WGS sequence"/>
</dbReference>
<dbReference type="InterPro" id="IPR039537">
    <property type="entry name" value="Retrotran_Ty1/copia-like"/>
</dbReference>
<feature type="compositionally biased region" description="Low complexity" evidence="16">
    <location>
        <begin position="766"/>
        <end position="778"/>
    </location>
</feature>
<evidence type="ECO:0000313" key="18">
    <source>
        <dbReference type="EMBL" id="KAF0725273.1"/>
    </source>
</evidence>
<evidence type="ECO:0000256" key="2">
    <source>
        <dbReference type="ARBA" id="ARBA00022612"/>
    </source>
</evidence>
<keyword evidence="7" id="KW-0255">Endonuclease</keyword>
<dbReference type="GO" id="GO:0004519">
    <property type="term" value="F:endonuclease activity"/>
    <property type="evidence" value="ECO:0007669"/>
    <property type="project" value="UniProtKB-KW"/>
</dbReference>
<keyword evidence="8" id="KW-0378">Hydrolase</keyword>
<dbReference type="PROSITE" id="PS50994">
    <property type="entry name" value="INTEGRASE"/>
    <property type="match status" value="1"/>
</dbReference>
<dbReference type="GO" id="GO:0003964">
    <property type="term" value="F:RNA-directed DNA polymerase activity"/>
    <property type="evidence" value="ECO:0007669"/>
    <property type="project" value="UniProtKB-KW"/>
</dbReference>
<dbReference type="VEuPathDB" id="FungiDB:AeMF1_002040"/>
<dbReference type="GO" id="GO:0003887">
    <property type="term" value="F:DNA-directed DNA polymerase activity"/>
    <property type="evidence" value="ECO:0007669"/>
    <property type="project" value="UniProtKB-KW"/>
</dbReference>
<feature type="compositionally biased region" description="Low complexity" evidence="16">
    <location>
        <begin position="199"/>
        <end position="212"/>
    </location>
</feature>
<organism evidence="18 19">
    <name type="scientific">Aphanomyces euteiches</name>
    <dbReference type="NCBI Taxonomy" id="100861"/>
    <lineage>
        <taxon>Eukaryota</taxon>
        <taxon>Sar</taxon>
        <taxon>Stramenopiles</taxon>
        <taxon>Oomycota</taxon>
        <taxon>Saprolegniomycetes</taxon>
        <taxon>Saprolegniales</taxon>
        <taxon>Verrucalvaceae</taxon>
        <taxon>Aphanomyces</taxon>
    </lineage>
</organism>
<keyword evidence="4" id="KW-0540">Nuclease</keyword>
<dbReference type="PANTHER" id="PTHR42648">
    <property type="entry name" value="TRANSPOSASE, PUTATIVE-RELATED"/>
    <property type="match status" value="1"/>
</dbReference>
<keyword evidence="12" id="KW-0695">RNA-directed DNA polymerase</keyword>
<gene>
    <name evidence="18" type="ORF">Ae201684_016238</name>
</gene>
<evidence type="ECO:0000259" key="17">
    <source>
        <dbReference type="PROSITE" id="PS50994"/>
    </source>
</evidence>
<dbReference type="GO" id="GO:0006508">
    <property type="term" value="P:proteolysis"/>
    <property type="evidence" value="ECO:0007669"/>
    <property type="project" value="UniProtKB-KW"/>
</dbReference>
<dbReference type="GO" id="GO:0006310">
    <property type="term" value="P:DNA recombination"/>
    <property type="evidence" value="ECO:0007669"/>
    <property type="project" value="UniProtKB-KW"/>
</dbReference>
<proteinExistence type="predicted"/>
<dbReference type="Pfam" id="PF13976">
    <property type="entry name" value="gag_pre-integrs"/>
    <property type="match status" value="1"/>
</dbReference>
<evidence type="ECO:0000256" key="6">
    <source>
        <dbReference type="ARBA" id="ARBA00022741"/>
    </source>
</evidence>
<keyword evidence="13" id="KW-0548">Nucleotidyltransferase</keyword>
<keyword evidence="14" id="KW-0917">Virion maturation</keyword>
<keyword evidence="9" id="KW-0067">ATP-binding</keyword>
<dbReference type="InterPro" id="IPR025724">
    <property type="entry name" value="GAG-pre-integrase_dom"/>
</dbReference>
<comment type="function">
    <text evidence="1">The aspartyl protease (PR) mediates the proteolytic cleavages of the Gag and Gag-Pol polyproteins after assembly of the VLP.</text>
</comment>
<feature type="compositionally biased region" description="Polar residues" evidence="16">
    <location>
        <begin position="782"/>
        <end position="811"/>
    </location>
</feature>
<dbReference type="GO" id="GO:0015074">
    <property type="term" value="P:DNA integration"/>
    <property type="evidence" value="ECO:0007669"/>
    <property type="project" value="UniProtKB-KW"/>
</dbReference>
<evidence type="ECO:0000256" key="15">
    <source>
        <dbReference type="ARBA" id="ARBA00023172"/>
    </source>
</evidence>
<evidence type="ECO:0000256" key="13">
    <source>
        <dbReference type="ARBA" id="ARBA00022932"/>
    </source>
</evidence>
<reference evidence="18 19" key="1">
    <citation type="submission" date="2019-07" db="EMBL/GenBank/DDBJ databases">
        <title>Genomics analysis of Aphanomyces spp. identifies a new class of oomycete effector associated with host adaptation.</title>
        <authorList>
            <person name="Gaulin E."/>
        </authorList>
    </citation>
    <scope>NUCLEOTIDE SEQUENCE [LARGE SCALE GENOMIC DNA]</scope>
    <source>
        <strain evidence="18 19">ATCC 201684</strain>
    </source>
</reference>
<dbReference type="GO" id="GO:0003676">
    <property type="term" value="F:nucleic acid binding"/>
    <property type="evidence" value="ECO:0007669"/>
    <property type="project" value="InterPro"/>
</dbReference>
<feature type="region of interest" description="Disordered" evidence="16">
    <location>
        <begin position="711"/>
        <end position="835"/>
    </location>
</feature>
<protein>
    <recommendedName>
        <fullName evidence="17">Integrase catalytic domain-containing protein</fullName>
    </recommendedName>
</protein>
<evidence type="ECO:0000256" key="11">
    <source>
        <dbReference type="ARBA" id="ARBA00022908"/>
    </source>
</evidence>
<keyword evidence="13" id="KW-0239">DNA-directed DNA polymerase</keyword>
<evidence type="ECO:0000256" key="1">
    <source>
        <dbReference type="ARBA" id="ARBA00002180"/>
    </source>
</evidence>
<dbReference type="InterPro" id="IPR001584">
    <property type="entry name" value="Integrase_cat-core"/>
</dbReference>
<dbReference type="SUPFAM" id="SSF53098">
    <property type="entry name" value="Ribonuclease H-like"/>
    <property type="match status" value="1"/>
</dbReference>
<evidence type="ECO:0000256" key="8">
    <source>
        <dbReference type="ARBA" id="ARBA00022801"/>
    </source>
</evidence>
<dbReference type="Gene3D" id="3.30.420.10">
    <property type="entry name" value="Ribonuclease H-like superfamily/Ribonuclease H"/>
    <property type="match status" value="1"/>
</dbReference>
<keyword evidence="10" id="KW-0460">Magnesium</keyword>
<dbReference type="InterPro" id="IPR012337">
    <property type="entry name" value="RNaseH-like_sf"/>
</dbReference>
<keyword evidence="19" id="KW-1185">Reference proteome</keyword>
<name>A0A6G0WEZ9_9STRA</name>
<sequence length="920" mass="103142">MVYSTEDVVEMMQILRDRYGNKSFVGHGRLIDEVTHMRMRHNETPRSYCDRFDLAIKDATNAGIKFSDEQVVHFFLNGLDSRFNTFVQLQSHLLQRTPIDASTLSLITTELLQAYNREQSRSNSPPPTPVDEAALSLRRNHRRKPRFNGPSQSDINNETVCAYCNIPNHTEANCRRKQRDQRQQTSSRSNQRRVEFQPSSTTSLASQTAANTRRNARSTVSMLTLGPHYTLNAFESPASLSAWILDSGASDHFCNDAAWFEELQPFEGTVRAANGIDMPIAGTGSVLLEMNTPTGIIPVTLQDVLFIPNLQYNLFSLSRVTDRGFNSQFQRNACYITREEVVYAQGFKHDNLYYLDIANPLPTQSSSTPHVGLSLLTNSATPTQADLWHARLGHISVKYTAKTCQYTDGIELDDCKHAFCESCLAGKQSRLPFPKRSLSTTSEPFALVHSDICGPMRHPALRDRSWYFITFTDDYSRYGFVFFLKNKSDALQCFKEFTAYCRTQFDLPVRCLRSDNGGEYFSNLFSEFLLENGIQHDATVPHTPQQNGVSERMNRTLVECARSLLHFCKAPLRFWAEAVSHAMYLQNRTFSASTPGTTPFEKLWKSKRDLGNLCIFGCEAYAHVESHQRTKFASKTIRAMYLGNEPNVKGYRLYTSSPERIIVSRNVVFDETKSFFTEEPSADESPVSQLIDEIDDDDELSLRDEALALPAAPPASTIVTSAPNEGTPIVPRRSTRIRRGNPRYNVPPVHVPQSTLVEPLPPPTRPIESTTPTPSITEADTSESLVENTPPQPLDDSTSSRVEPAPQQTPAESPADIPLPSSPSHGPMSRTDTPAVTPEFVPVMMPPPTSTDSTSFDEDVLCEQFESLALSLFRLRPVANSDVDEHQLSKQHRLLVALALQSTGLPSNIRQAHASPEKHE</sequence>
<keyword evidence="3" id="KW-0645">Protease</keyword>
<keyword evidence="13" id="KW-0808">Transferase</keyword>
<dbReference type="Pfam" id="PF22936">
    <property type="entry name" value="Pol_BBD"/>
    <property type="match status" value="1"/>
</dbReference>
<feature type="domain" description="Integrase catalytic" evidence="17">
    <location>
        <begin position="440"/>
        <end position="607"/>
    </location>
</feature>
<dbReference type="GO" id="GO:0046872">
    <property type="term" value="F:metal ion binding"/>
    <property type="evidence" value="ECO:0007669"/>
    <property type="project" value="UniProtKB-KW"/>
</dbReference>
<evidence type="ECO:0000256" key="14">
    <source>
        <dbReference type="ARBA" id="ARBA00023113"/>
    </source>
</evidence>
<evidence type="ECO:0000256" key="12">
    <source>
        <dbReference type="ARBA" id="ARBA00022918"/>
    </source>
</evidence>
<feature type="region of interest" description="Disordered" evidence="16">
    <location>
        <begin position="174"/>
        <end position="216"/>
    </location>
</feature>
<keyword evidence="11" id="KW-0229">DNA integration</keyword>
<dbReference type="GO" id="GO:0005524">
    <property type="term" value="F:ATP binding"/>
    <property type="evidence" value="ECO:0007669"/>
    <property type="project" value="UniProtKB-KW"/>
</dbReference>